<keyword evidence="3" id="KW-1185">Reference proteome</keyword>
<proteinExistence type="predicted"/>
<keyword evidence="1" id="KW-0472">Membrane</keyword>
<keyword evidence="1" id="KW-1133">Transmembrane helix</keyword>
<accession>A0A3N4R8K4</accession>
<dbReference type="EMBL" id="RKQG01000002">
    <property type="protein sequence ID" value="RPE28996.1"/>
    <property type="molecule type" value="Genomic_DNA"/>
</dbReference>
<dbReference type="AlphaFoldDB" id="A0A3N4R8K4"/>
<dbReference type="Proteomes" id="UP000266906">
    <property type="component" value="Unassembled WGS sequence"/>
</dbReference>
<comment type="caution">
    <text evidence="2">The sequence shown here is derived from an EMBL/GenBank/DDBJ whole genome shotgun (WGS) entry which is preliminary data.</text>
</comment>
<dbReference type="RefSeq" id="WP_162871713.1">
    <property type="nucleotide sequence ID" value="NZ_RKQG01000002.1"/>
</dbReference>
<feature type="transmembrane region" description="Helical" evidence="1">
    <location>
        <begin position="20"/>
        <end position="37"/>
    </location>
</feature>
<sequence>MANAGTPPDTPDRSADAGQVLGVVVAPAFGFGMTRYYDRRGLRFEPGHRS</sequence>
<gene>
    <name evidence="2" type="ORF">EDD38_6142</name>
</gene>
<evidence type="ECO:0000313" key="3">
    <source>
        <dbReference type="Proteomes" id="UP000266906"/>
    </source>
</evidence>
<evidence type="ECO:0000256" key="1">
    <source>
        <dbReference type="SAM" id="Phobius"/>
    </source>
</evidence>
<protein>
    <submittedName>
        <fullName evidence="2">Uncharacterized protein</fullName>
    </submittedName>
</protein>
<evidence type="ECO:0000313" key="2">
    <source>
        <dbReference type="EMBL" id="RPE28996.1"/>
    </source>
</evidence>
<organism evidence="2 3">
    <name type="scientific">Kitasatospora cineracea</name>
    <dbReference type="NCBI Taxonomy" id="88074"/>
    <lineage>
        <taxon>Bacteria</taxon>
        <taxon>Bacillati</taxon>
        <taxon>Actinomycetota</taxon>
        <taxon>Actinomycetes</taxon>
        <taxon>Kitasatosporales</taxon>
        <taxon>Streptomycetaceae</taxon>
        <taxon>Kitasatospora</taxon>
    </lineage>
</organism>
<name>A0A3N4R8K4_9ACTN</name>
<reference evidence="2 3" key="1">
    <citation type="submission" date="2018-11" db="EMBL/GenBank/DDBJ databases">
        <title>Sequencing the genomes of 1000 actinobacteria strains.</title>
        <authorList>
            <person name="Klenk H.-P."/>
        </authorList>
    </citation>
    <scope>NUCLEOTIDE SEQUENCE [LARGE SCALE GENOMIC DNA]</scope>
    <source>
        <strain evidence="2 3">DSM 44781</strain>
    </source>
</reference>
<keyword evidence="1" id="KW-0812">Transmembrane</keyword>